<dbReference type="SMART" id="SM00028">
    <property type="entry name" value="TPR"/>
    <property type="match status" value="2"/>
</dbReference>
<dbReference type="InterPro" id="IPR011990">
    <property type="entry name" value="TPR-like_helical_dom_sf"/>
</dbReference>
<feature type="transmembrane region" description="Helical" evidence="3">
    <location>
        <begin position="181"/>
        <end position="204"/>
    </location>
</feature>
<name>A0A1G6BMI6_9HYPH</name>
<evidence type="ECO:0000256" key="3">
    <source>
        <dbReference type="SAM" id="Phobius"/>
    </source>
</evidence>
<evidence type="ECO:0000256" key="1">
    <source>
        <dbReference type="PROSITE-ProRule" id="PRU00339"/>
    </source>
</evidence>
<feature type="region of interest" description="Disordered" evidence="2">
    <location>
        <begin position="19"/>
        <end position="39"/>
    </location>
</feature>
<dbReference type="SUPFAM" id="SSF48452">
    <property type="entry name" value="TPR-like"/>
    <property type="match status" value="1"/>
</dbReference>
<dbReference type="STRING" id="665467.SAMN02982931_01632"/>
<keyword evidence="3" id="KW-0472">Membrane</keyword>
<dbReference type="InterPro" id="IPR019734">
    <property type="entry name" value="TPR_rpt"/>
</dbReference>
<protein>
    <submittedName>
        <fullName evidence="4">Adenylate cyclase</fullName>
    </submittedName>
</protein>
<keyword evidence="3" id="KW-1133">Transmembrane helix</keyword>
<gene>
    <name evidence="4" type="ORF">SAMN02982931_01632</name>
</gene>
<dbReference type="PROSITE" id="PS50005">
    <property type="entry name" value="TPR"/>
    <property type="match status" value="1"/>
</dbReference>
<evidence type="ECO:0000313" key="5">
    <source>
        <dbReference type="Proteomes" id="UP000199071"/>
    </source>
</evidence>
<dbReference type="Proteomes" id="UP000199071">
    <property type="component" value="Unassembled WGS sequence"/>
</dbReference>
<reference evidence="4 5" key="1">
    <citation type="submission" date="2016-10" db="EMBL/GenBank/DDBJ databases">
        <authorList>
            <person name="de Groot N.N."/>
        </authorList>
    </citation>
    <scope>NUCLEOTIDE SEQUENCE [LARGE SCALE GENOMIC DNA]</scope>
    <source>
        <strain evidence="4 5">ATCC 35022</strain>
    </source>
</reference>
<dbReference type="Gene3D" id="1.25.40.10">
    <property type="entry name" value="Tetratricopeptide repeat domain"/>
    <property type="match status" value="1"/>
</dbReference>
<organism evidence="4 5">
    <name type="scientific">Bauldia litoralis</name>
    <dbReference type="NCBI Taxonomy" id="665467"/>
    <lineage>
        <taxon>Bacteria</taxon>
        <taxon>Pseudomonadati</taxon>
        <taxon>Pseudomonadota</taxon>
        <taxon>Alphaproteobacteria</taxon>
        <taxon>Hyphomicrobiales</taxon>
        <taxon>Kaistiaceae</taxon>
        <taxon>Bauldia</taxon>
    </lineage>
</organism>
<keyword evidence="5" id="KW-1185">Reference proteome</keyword>
<feature type="repeat" description="TPR" evidence="1">
    <location>
        <begin position="443"/>
        <end position="476"/>
    </location>
</feature>
<keyword evidence="1" id="KW-0802">TPR repeat</keyword>
<accession>A0A1G6BMI6</accession>
<evidence type="ECO:0000313" key="4">
    <source>
        <dbReference type="EMBL" id="SDB21850.1"/>
    </source>
</evidence>
<evidence type="ECO:0000256" key="2">
    <source>
        <dbReference type="SAM" id="MobiDB-lite"/>
    </source>
</evidence>
<dbReference type="AlphaFoldDB" id="A0A1G6BMI6"/>
<sequence length="627" mass="67248">MVGNGSRRILLIDGGNGRSEETVSLADSSTSDVGKADSPVSPEVVRQAVDRIVASADFSASERARNFLKYVVEETLEGRSDRIKAFTVAVEVFGRDDTFDAQNDPVVRIEAGRLRRALEHYYLLEGKDDCVVIEIPKGGYVPVFGVNRTEGAVDADADGSAVSDAPVAAAPDRTRRWRSHLVPGAIVAVVVAGVAAYATGMMSIGGGAGDSLPKGPTLLVLPFSDLGDGPVSALYSAALTDEVVSELARFKEITVYGVQTSRSVKVDADVTALKRDRDVAYVLEGSVRTDSERIRVSSRLLNSASGAVLWSRRFAYPLTASDLFGIQVETAEEVATAIAQPYGIVFRAEAARERDAPPDDLEAYLCTLRYYVYRAGPSAAKHAEVRDCLERAVAAFPSYATAWGLLGLVYVDEVRAGFNPSPDAVKRGLEAANTATRLDPDNVRALQALAMAYSYNRQPAEAFEVSQKAIALNPNDTELLGQLGLLTGLSGRMQEGRDLLERALAKNPGHSSFYRGALATIAYMQHDYEKALSEIDKTDLTGLPIYHGVAAIVYAQNGLDEKARAMAVRFQEMAPGFIPNLWDELTIRNIPQQSQLDIADGLSKAGVVVPSPPTGTSRIEAGPASTN</sequence>
<dbReference type="PANTHER" id="PTHR12558">
    <property type="entry name" value="CELL DIVISION CYCLE 16,23,27"/>
    <property type="match status" value="1"/>
</dbReference>
<proteinExistence type="predicted"/>
<feature type="region of interest" description="Disordered" evidence="2">
    <location>
        <begin position="607"/>
        <end position="627"/>
    </location>
</feature>
<dbReference type="EMBL" id="FMXQ01000003">
    <property type="protein sequence ID" value="SDB21850.1"/>
    <property type="molecule type" value="Genomic_DNA"/>
</dbReference>
<dbReference type="PANTHER" id="PTHR12558:SF33">
    <property type="entry name" value="BLL7664 PROTEIN"/>
    <property type="match status" value="1"/>
</dbReference>
<keyword evidence="3" id="KW-0812">Transmembrane</keyword>